<comment type="similarity">
    <text evidence="1">Belongs to the FAM124 family.</text>
</comment>
<gene>
    <name evidence="4" type="ORF">COCON_G00184230</name>
</gene>
<feature type="compositionally biased region" description="Low complexity" evidence="2">
    <location>
        <begin position="422"/>
        <end position="432"/>
    </location>
</feature>
<feature type="region of interest" description="Disordered" evidence="2">
    <location>
        <begin position="289"/>
        <end position="367"/>
    </location>
</feature>
<feature type="compositionally biased region" description="Low complexity" evidence="2">
    <location>
        <begin position="324"/>
        <end position="340"/>
    </location>
</feature>
<reference evidence="4" key="1">
    <citation type="journal article" date="2023" name="Science">
        <title>Genome structures resolve the early diversification of teleost fishes.</title>
        <authorList>
            <person name="Parey E."/>
            <person name="Louis A."/>
            <person name="Montfort J."/>
            <person name="Bouchez O."/>
            <person name="Roques C."/>
            <person name="Iampietro C."/>
            <person name="Lluch J."/>
            <person name="Castinel A."/>
            <person name="Donnadieu C."/>
            <person name="Desvignes T."/>
            <person name="Floi Bucao C."/>
            <person name="Jouanno E."/>
            <person name="Wen M."/>
            <person name="Mejri S."/>
            <person name="Dirks R."/>
            <person name="Jansen H."/>
            <person name="Henkel C."/>
            <person name="Chen W.J."/>
            <person name="Zahm M."/>
            <person name="Cabau C."/>
            <person name="Klopp C."/>
            <person name="Thompson A.W."/>
            <person name="Robinson-Rechavi M."/>
            <person name="Braasch I."/>
            <person name="Lecointre G."/>
            <person name="Bobe J."/>
            <person name="Postlethwait J.H."/>
            <person name="Berthelot C."/>
            <person name="Roest Crollius H."/>
            <person name="Guiguen Y."/>
        </authorList>
    </citation>
    <scope>NUCLEOTIDE SEQUENCE</scope>
    <source>
        <strain evidence="4">Concon-B</strain>
    </source>
</reference>
<name>A0A9Q1D269_CONCO</name>
<sequence length="432" mass="46532">MLRRAVLQKTGKEDDNGDSGAETAGSDCSKMSSPRSDLGAGPLSDTLVMTVHLLANPGDSLLLQHSLDGLLQWVWPGLRLFQVSERLCPLRDPAPRGHPSLAVTLFLQEGRGEGRGEGRVLRALDLLQRPPWRYHHSESRPRPCPLPGPALYALGAGLPLWGVRSVHCGGEALRVTLYSAFRNYGDAVRLYELVLRRRAQEQKAGFCWFTLQAQRGRSLQLALKRLAPGLVPRPCQSALLQFRSAPIGQLVPLLPHPCTPISASRWQSQDLDGNKILFQVKGEPCSAFPLYPSPPVPGPRRPQTLEGGEGAPGGWERAPGGWESAGSDSSSCYSSQRSSPAPSPFPHSLPDPDPAHSGMLGAESETDVDTGFAVERPAVEGASSLETDCDIITSLLWGSLSQNMGGALQWQGGDQPPPHGPQSPALPDEFFI</sequence>
<dbReference type="Pfam" id="PF15067">
    <property type="entry name" value="FAM124"/>
    <property type="match status" value="1"/>
</dbReference>
<evidence type="ECO:0000313" key="5">
    <source>
        <dbReference type="Proteomes" id="UP001152803"/>
    </source>
</evidence>
<feature type="domain" description="FAM124" evidence="3">
    <location>
        <begin position="49"/>
        <end position="279"/>
    </location>
</feature>
<dbReference type="EMBL" id="JAFJMO010000014">
    <property type="protein sequence ID" value="KAJ8256271.1"/>
    <property type="molecule type" value="Genomic_DNA"/>
</dbReference>
<evidence type="ECO:0000259" key="3">
    <source>
        <dbReference type="Pfam" id="PF15067"/>
    </source>
</evidence>
<dbReference type="AlphaFoldDB" id="A0A9Q1D269"/>
<keyword evidence="5" id="KW-1185">Reference proteome</keyword>
<accession>A0A9Q1D269</accession>
<dbReference type="InterPro" id="IPR029380">
    <property type="entry name" value="FAM124"/>
</dbReference>
<dbReference type="OrthoDB" id="10023686at2759"/>
<dbReference type="PANTHER" id="PTHR14715:SF2">
    <property type="entry name" value="PROTEIN FAM124B"/>
    <property type="match status" value="1"/>
</dbReference>
<evidence type="ECO:0000313" key="4">
    <source>
        <dbReference type="EMBL" id="KAJ8256271.1"/>
    </source>
</evidence>
<dbReference type="Proteomes" id="UP001152803">
    <property type="component" value="Unassembled WGS sequence"/>
</dbReference>
<evidence type="ECO:0000256" key="1">
    <source>
        <dbReference type="ARBA" id="ARBA00006440"/>
    </source>
</evidence>
<dbReference type="InterPro" id="IPR046365">
    <property type="entry name" value="FAM124_dom"/>
</dbReference>
<evidence type="ECO:0000256" key="2">
    <source>
        <dbReference type="SAM" id="MobiDB-lite"/>
    </source>
</evidence>
<feature type="compositionally biased region" description="Pro residues" evidence="2">
    <location>
        <begin position="291"/>
        <end position="300"/>
    </location>
</feature>
<dbReference type="PANTHER" id="PTHR14715">
    <property type="entry name" value="FAM124 DOMAIN-CONTAINING PROTEIN-RELATED"/>
    <property type="match status" value="1"/>
</dbReference>
<feature type="compositionally biased region" description="Pro residues" evidence="2">
    <location>
        <begin position="341"/>
        <end position="352"/>
    </location>
</feature>
<dbReference type="GO" id="GO:0005654">
    <property type="term" value="C:nucleoplasm"/>
    <property type="evidence" value="ECO:0007669"/>
    <property type="project" value="TreeGrafter"/>
</dbReference>
<comment type="caution">
    <text evidence="4">The sequence shown here is derived from an EMBL/GenBank/DDBJ whole genome shotgun (WGS) entry which is preliminary data.</text>
</comment>
<organism evidence="4 5">
    <name type="scientific">Conger conger</name>
    <name type="common">Conger eel</name>
    <name type="synonym">Muraena conger</name>
    <dbReference type="NCBI Taxonomy" id="82655"/>
    <lineage>
        <taxon>Eukaryota</taxon>
        <taxon>Metazoa</taxon>
        <taxon>Chordata</taxon>
        <taxon>Craniata</taxon>
        <taxon>Vertebrata</taxon>
        <taxon>Euteleostomi</taxon>
        <taxon>Actinopterygii</taxon>
        <taxon>Neopterygii</taxon>
        <taxon>Teleostei</taxon>
        <taxon>Anguilliformes</taxon>
        <taxon>Congridae</taxon>
        <taxon>Conger</taxon>
    </lineage>
</organism>
<feature type="region of interest" description="Disordered" evidence="2">
    <location>
        <begin position="1"/>
        <end position="39"/>
    </location>
</feature>
<protein>
    <recommendedName>
        <fullName evidence="3">FAM124 domain-containing protein</fullName>
    </recommendedName>
</protein>
<proteinExistence type="inferred from homology"/>
<feature type="region of interest" description="Disordered" evidence="2">
    <location>
        <begin position="404"/>
        <end position="432"/>
    </location>
</feature>